<evidence type="ECO:0000313" key="2">
    <source>
        <dbReference type="Proteomes" id="UP001597168"/>
    </source>
</evidence>
<protein>
    <recommendedName>
        <fullName evidence="3">Bacteriophage HK97-gp10 tail-component</fullName>
    </recommendedName>
</protein>
<organism evidence="1 2">
    <name type="scientific">Saccharothrix hoggarensis</name>
    <dbReference type="NCBI Taxonomy" id="913853"/>
    <lineage>
        <taxon>Bacteria</taxon>
        <taxon>Bacillati</taxon>
        <taxon>Actinomycetota</taxon>
        <taxon>Actinomycetes</taxon>
        <taxon>Pseudonocardiales</taxon>
        <taxon>Pseudonocardiaceae</taxon>
        <taxon>Saccharothrix</taxon>
    </lineage>
</organism>
<dbReference type="EMBL" id="JBHTLK010000005">
    <property type="protein sequence ID" value="MFD1145979.1"/>
    <property type="molecule type" value="Genomic_DNA"/>
</dbReference>
<reference evidence="2" key="1">
    <citation type="journal article" date="2019" name="Int. J. Syst. Evol. Microbiol.">
        <title>The Global Catalogue of Microorganisms (GCM) 10K type strain sequencing project: providing services to taxonomists for standard genome sequencing and annotation.</title>
        <authorList>
            <consortium name="The Broad Institute Genomics Platform"/>
            <consortium name="The Broad Institute Genome Sequencing Center for Infectious Disease"/>
            <person name="Wu L."/>
            <person name="Ma J."/>
        </authorList>
    </citation>
    <scope>NUCLEOTIDE SEQUENCE [LARGE SCALE GENOMIC DNA]</scope>
    <source>
        <strain evidence="2">CCUG 60214</strain>
    </source>
</reference>
<keyword evidence="2" id="KW-1185">Reference proteome</keyword>
<dbReference type="RefSeq" id="WP_380719260.1">
    <property type="nucleotide sequence ID" value="NZ_JBHTLK010000005.1"/>
</dbReference>
<evidence type="ECO:0008006" key="3">
    <source>
        <dbReference type="Google" id="ProtNLM"/>
    </source>
</evidence>
<evidence type="ECO:0000313" key="1">
    <source>
        <dbReference type="EMBL" id="MFD1145979.1"/>
    </source>
</evidence>
<name>A0ABW3QN48_9PSEU</name>
<proteinExistence type="predicted"/>
<accession>A0ABW3QN48</accession>
<gene>
    <name evidence="1" type="ORF">ACFQ3T_02440</name>
</gene>
<sequence>MSVELTPARMRRLFDHLGATAVKRSEQTLVALADLVVNQARINASSGRHPYGTPTPARPGSGPAIISQTLVNSIVRTKVRVTGAAGQEILVGIAPNRYPVYNGRVHKVASSRYGLALETTVGGRRGLYPFLGPAARFVVTIPAVHVYRRILGAGDWLRL</sequence>
<comment type="caution">
    <text evidence="1">The sequence shown here is derived from an EMBL/GenBank/DDBJ whole genome shotgun (WGS) entry which is preliminary data.</text>
</comment>
<dbReference type="Proteomes" id="UP001597168">
    <property type="component" value="Unassembled WGS sequence"/>
</dbReference>